<dbReference type="NCBIfam" id="NF035944">
    <property type="entry name" value="PEPxxWA-CTERM"/>
    <property type="match status" value="1"/>
</dbReference>
<dbReference type="InterPro" id="IPR013424">
    <property type="entry name" value="Ice-binding_C"/>
</dbReference>
<dbReference type="Proteomes" id="UP000516105">
    <property type="component" value="Chromosome"/>
</dbReference>
<dbReference type="Pfam" id="PF07589">
    <property type="entry name" value="PEP-CTERM"/>
    <property type="match status" value="1"/>
</dbReference>
<accession>A0ABX6T7J6</accession>
<dbReference type="NCBIfam" id="TIGR02595">
    <property type="entry name" value="PEP_CTERM"/>
    <property type="match status" value="1"/>
</dbReference>
<dbReference type="EMBL" id="CP060782">
    <property type="protein sequence ID" value="QNP44985.1"/>
    <property type="molecule type" value="Genomic_DNA"/>
</dbReference>
<dbReference type="NCBIfam" id="NF038126">
    <property type="entry name" value="PEP_CTERM_FxDxF"/>
    <property type="match status" value="1"/>
</dbReference>
<keyword evidence="4" id="KW-1185">Reference proteome</keyword>
<reference evidence="3 4" key="1">
    <citation type="submission" date="2020-08" db="EMBL/GenBank/DDBJ databases">
        <title>Genome sequence of Sphingomonas sediminicola KACC 15039T.</title>
        <authorList>
            <person name="Hyun D.-W."/>
            <person name="Bae J.-W."/>
        </authorList>
    </citation>
    <scope>NUCLEOTIDE SEQUENCE [LARGE SCALE GENOMIC DNA]</scope>
    <source>
        <strain evidence="3 4">KACC 15039</strain>
    </source>
</reference>
<evidence type="ECO:0000313" key="3">
    <source>
        <dbReference type="EMBL" id="QNP44985.1"/>
    </source>
</evidence>
<protein>
    <submittedName>
        <fullName evidence="3">PEP-CTERM sorting domain-containing protein</fullName>
    </submittedName>
</protein>
<feature type="domain" description="Ice-binding protein C-terminal" evidence="2">
    <location>
        <begin position="143"/>
        <end position="167"/>
    </location>
</feature>
<evidence type="ECO:0000313" key="4">
    <source>
        <dbReference type="Proteomes" id="UP000516105"/>
    </source>
</evidence>
<evidence type="ECO:0000259" key="2">
    <source>
        <dbReference type="Pfam" id="PF07589"/>
    </source>
</evidence>
<keyword evidence="1" id="KW-0732">Signal</keyword>
<proteinExistence type="predicted"/>
<sequence>MRKLILGMVGAAALAIGSAASATVTIDSSTMNTSGPDVVGDILRINYQDSGMTDPFTETLTFTNTDPGEYVLSLVTTFASVSFTSAILTGPSGPINLAIQFNDPTFERWTTPTVGLLAGQYTLTIMGTTGVDGQMGGHIDIRAVPEPATWAMMLLGFGAVGFAMRRRRAPVLAQAA</sequence>
<organism evidence="3 4">
    <name type="scientific">Sphingomonas sediminicola</name>
    <dbReference type="NCBI Taxonomy" id="386874"/>
    <lineage>
        <taxon>Bacteria</taxon>
        <taxon>Pseudomonadati</taxon>
        <taxon>Pseudomonadota</taxon>
        <taxon>Alphaproteobacteria</taxon>
        <taxon>Sphingomonadales</taxon>
        <taxon>Sphingomonadaceae</taxon>
        <taxon>Sphingomonas</taxon>
    </lineage>
</organism>
<name>A0ABX6T7J6_9SPHN</name>
<evidence type="ECO:0000256" key="1">
    <source>
        <dbReference type="SAM" id="SignalP"/>
    </source>
</evidence>
<gene>
    <name evidence="3" type="ORF">H9L14_09740</name>
</gene>
<feature type="signal peptide" evidence="1">
    <location>
        <begin position="1"/>
        <end position="22"/>
    </location>
</feature>
<feature type="chain" id="PRO_5046130181" evidence="1">
    <location>
        <begin position="23"/>
        <end position="176"/>
    </location>
</feature>